<accession>A0AAN0XXT6</accession>
<dbReference type="KEGG" id="vbr:A6E01_15740"/>
<dbReference type="EMBL" id="CP016178">
    <property type="protein sequence ID" value="ANO34646.1"/>
    <property type="molecule type" value="Genomic_DNA"/>
</dbReference>
<evidence type="ECO:0008006" key="3">
    <source>
        <dbReference type="Google" id="ProtNLM"/>
    </source>
</evidence>
<dbReference type="Proteomes" id="UP000092018">
    <property type="component" value="Chromosome 2"/>
</dbReference>
<dbReference type="RefSeq" id="WP_065210675.1">
    <property type="nucleotide sequence ID" value="NZ_CP016178.1"/>
</dbReference>
<proteinExistence type="predicted"/>
<evidence type="ECO:0000313" key="2">
    <source>
        <dbReference type="Proteomes" id="UP000092018"/>
    </source>
</evidence>
<evidence type="ECO:0000313" key="1">
    <source>
        <dbReference type="EMBL" id="ANO34646.1"/>
    </source>
</evidence>
<sequence>MNKGLVVVAVAVALGGGAYYANNMMIDTAASELVKQVESVVEGTSDSVVDIQIVNTEVSKGDVKQELAVYITDGNNRIPTPLYVTHTAKVGTFGMNVDGKLVLPKDKGLAEEFIREVTSFNESFTYSFAPATQSFDVQSSLALGVISEHRSSAKIGKMTMNITGTADDHTGQIVLDGATLVDGDSSFKLGKVTFDSVSSLELHKADLLLADATIVDEMGSYSVKDVKLNAQADVGEKTKVSYDWAVGTLDINNPMVDLPQSKMGLKGKIGDFDTQKLIALSDAAANNQVPIVQDVLFRIVGDGISFSDVDLYLNDSSIKGSLEVGAQDYTGLNDHQMGQKLGSAIKSELDVTLSPELVSRIGLPPQALNGYFELTKDNRYTTKLLIDGNSVTANGLPLR</sequence>
<dbReference type="AlphaFoldDB" id="A0AAN0XXT6"/>
<name>A0AAN0XXT6_9VIBR</name>
<gene>
    <name evidence="1" type="ORF">A6E01_15740</name>
</gene>
<organism evidence="1 2">
    <name type="scientific">Vibrio breoganii</name>
    <dbReference type="NCBI Taxonomy" id="553239"/>
    <lineage>
        <taxon>Bacteria</taxon>
        <taxon>Pseudomonadati</taxon>
        <taxon>Pseudomonadota</taxon>
        <taxon>Gammaproteobacteria</taxon>
        <taxon>Vibrionales</taxon>
        <taxon>Vibrionaceae</taxon>
        <taxon>Vibrio</taxon>
    </lineage>
</organism>
<reference evidence="1 2" key="1">
    <citation type="submission" date="2016-06" db="EMBL/GenBank/DDBJ databases">
        <title>Adaptive Radiation by Waves of Gene Transfer Leads to Fine-Scale Resource Partitioning in Marine Microbes.</title>
        <authorList>
            <person name="Hehemann J.-H."/>
            <person name="Arevalo P."/>
            <person name="Datta M.S."/>
            <person name="Yu X."/>
            <person name="Corzett C."/>
            <person name="Henschel A."/>
            <person name="Preheim S.P."/>
            <person name="Timberlake S."/>
            <person name="Alm E.J."/>
            <person name="Polz M.F."/>
        </authorList>
    </citation>
    <scope>NUCLEOTIDE SEQUENCE [LARGE SCALE GENOMIC DNA]</scope>
    <source>
        <strain evidence="1 2">FF50</strain>
    </source>
</reference>
<protein>
    <recommendedName>
        <fullName evidence="3">DUF945 domain-containing protein</fullName>
    </recommendedName>
</protein>